<keyword evidence="3" id="KW-1185">Reference proteome</keyword>
<protein>
    <submittedName>
        <fullName evidence="2">Uncharacterized protein</fullName>
    </submittedName>
</protein>
<organism evidence="2 3">
    <name type="scientific">Striga hermonthica</name>
    <name type="common">Purple witchweed</name>
    <name type="synonym">Buchnera hermonthica</name>
    <dbReference type="NCBI Taxonomy" id="68872"/>
    <lineage>
        <taxon>Eukaryota</taxon>
        <taxon>Viridiplantae</taxon>
        <taxon>Streptophyta</taxon>
        <taxon>Embryophyta</taxon>
        <taxon>Tracheophyta</taxon>
        <taxon>Spermatophyta</taxon>
        <taxon>Magnoliopsida</taxon>
        <taxon>eudicotyledons</taxon>
        <taxon>Gunneridae</taxon>
        <taxon>Pentapetalae</taxon>
        <taxon>asterids</taxon>
        <taxon>lamiids</taxon>
        <taxon>Lamiales</taxon>
        <taxon>Orobanchaceae</taxon>
        <taxon>Buchnereae</taxon>
        <taxon>Striga</taxon>
    </lineage>
</organism>
<feature type="region of interest" description="Disordered" evidence="1">
    <location>
        <begin position="73"/>
        <end position="95"/>
    </location>
</feature>
<evidence type="ECO:0000313" key="3">
    <source>
        <dbReference type="Proteomes" id="UP001153555"/>
    </source>
</evidence>
<feature type="region of interest" description="Disordered" evidence="1">
    <location>
        <begin position="42"/>
        <end position="61"/>
    </location>
</feature>
<dbReference type="AlphaFoldDB" id="A0A9N7N2D7"/>
<proteinExistence type="predicted"/>
<feature type="compositionally biased region" description="Polar residues" evidence="1">
    <location>
        <begin position="12"/>
        <end position="24"/>
    </location>
</feature>
<reference evidence="2" key="1">
    <citation type="submission" date="2019-12" db="EMBL/GenBank/DDBJ databases">
        <authorList>
            <person name="Scholes J."/>
        </authorList>
    </citation>
    <scope>NUCLEOTIDE SEQUENCE</scope>
</reference>
<evidence type="ECO:0000256" key="1">
    <source>
        <dbReference type="SAM" id="MobiDB-lite"/>
    </source>
</evidence>
<dbReference type="PANTHER" id="PTHR33401">
    <property type="entry name" value="LIGHT-HARVESTING COMPLEX-LIKE PROTEIN OHP2, CHLOROPLASTIC"/>
    <property type="match status" value="1"/>
</dbReference>
<evidence type="ECO:0000313" key="2">
    <source>
        <dbReference type="EMBL" id="CAA0818684.1"/>
    </source>
</evidence>
<sequence>MDMNHKCLKADASNNGGSSFESPNVVTIESDVDDESQGLLAAEDGNLSKNSGKPKRKVQWLDSSGDKLEQVMEFQPSDVSDSEEDDSDSCICRIM</sequence>
<dbReference type="Proteomes" id="UP001153555">
    <property type="component" value="Unassembled WGS sequence"/>
</dbReference>
<dbReference type="EMBL" id="CACSLK010017620">
    <property type="protein sequence ID" value="CAA0818684.1"/>
    <property type="molecule type" value="Genomic_DNA"/>
</dbReference>
<accession>A0A9N7N2D7</accession>
<dbReference type="PANTHER" id="PTHR33401:SF2">
    <property type="entry name" value="OS03G0138400 PROTEIN"/>
    <property type="match status" value="1"/>
</dbReference>
<gene>
    <name evidence="2" type="ORF">SHERM_17575</name>
</gene>
<feature type="region of interest" description="Disordered" evidence="1">
    <location>
        <begin position="1"/>
        <end position="24"/>
    </location>
</feature>
<dbReference type="OrthoDB" id="773814at2759"/>
<name>A0A9N7N2D7_STRHE</name>
<comment type="caution">
    <text evidence="2">The sequence shown here is derived from an EMBL/GenBank/DDBJ whole genome shotgun (WGS) entry which is preliminary data.</text>
</comment>